<keyword evidence="1" id="KW-0472">Membrane</keyword>
<keyword evidence="1" id="KW-1133">Transmembrane helix</keyword>
<proteinExistence type="predicted"/>
<evidence type="ECO:0000256" key="1">
    <source>
        <dbReference type="SAM" id="Phobius"/>
    </source>
</evidence>
<accession>A0A6C7ULM2</accession>
<organism evidence="2">
    <name type="scientific">Campylobacter jejuni</name>
    <dbReference type="NCBI Taxonomy" id="197"/>
    <lineage>
        <taxon>Bacteria</taxon>
        <taxon>Pseudomonadati</taxon>
        <taxon>Campylobacterota</taxon>
        <taxon>Epsilonproteobacteria</taxon>
        <taxon>Campylobacterales</taxon>
        <taxon>Campylobacteraceae</taxon>
        <taxon>Campylobacter</taxon>
    </lineage>
</organism>
<name>A0A6C7ULM2_CAMJU</name>
<keyword evidence="1" id="KW-0812">Transmembrane</keyword>
<comment type="caution">
    <text evidence="2">The sequence shown here is derived from an EMBL/GenBank/DDBJ whole genome shotgun (WGS) entry which is preliminary data.</text>
</comment>
<feature type="transmembrane region" description="Helical" evidence="1">
    <location>
        <begin position="7"/>
        <end position="29"/>
    </location>
</feature>
<evidence type="ECO:0000313" key="2">
    <source>
        <dbReference type="EMBL" id="ECV1060061.1"/>
    </source>
</evidence>
<gene>
    <name evidence="2" type="ORF">F2N15_07655</name>
</gene>
<sequence>MNIYRKWLVKTLSIPIIFIVFYAISMYIYDPFQFFHKAWFRDISFQSDMRAQAIGIIRHYGDFNSVILGSSLLKNTSAKEANEKLKGEWRNLSMLGSYFSERKVLLDYLFKHKNIDNIIYSLDGYSLVNPKDNIDMSFKSFYYQDSLLPYIKFYTNRHFFFCLLRFSNSKDCVGEKPNQAIYTPKIKRWFYGAQFEYIKNFNTDTVDTSNFNLDKQKKYIKVNLLSFIQKYPKTKFYIIIPPLPRDFYKFSVFKNYFNYLESPIYFTKLKILTKWILEQTKKYDNVEFYGFDTTNYPDNYKNYVDNVHYKPDMNSMQLDAIKNNTNKLTLDNIDQYFLLMEKKIQLFDMEQIKNIVTEQRGL</sequence>
<dbReference type="EMBL" id="AAKSZQ010000024">
    <property type="protein sequence ID" value="ECV1060061.1"/>
    <property type="molecule type" value="Genomic_DNA"/>
</dbReference>
<dbReference type="AlphaFoldDB" id="A0A6C7ULM2"/>
<protein>
    <submittedName>
        <fullName evidence="2">Uncharacterized protein</fullName>
    </submittedName>
</protein>
<reference evidence="2" key="1">
    <citation type="submission" date="2019-09" db="EMBL/GenBank/DDBJ databases">
        <authorList>
            <consortium name="GenomeTrakr network: Whole genome sequencing for foodborne pathogen traceback"/>
        </authorList>
    </citation>
    <scope>NUCLEOTIDE SEQUENCE</scope>
    <source>
        <strain evidence="2">TTU_586</strain>
    </source>
</reference>